<dbReference type="PANTHER" id="PTHR30034:SF6">
    <property type="entry name" value="YOP PROTEINS TRANSLOCATION PROTEIN Q"/>
    <property type="match status" value="1"/>
</dbReference>
<dbReference type="AlphaFoldDB" id="A0A193G0N9"/>
<dbReference type="InterPro" id="IPR036429">
    <property type="entry name" value="SpoA-like_sf"/>
</dbReference>
<dbReference type="GO" id="GO:0071978">
    <property type="term" value="P:bacterial-type flagellum-dependent swarming motility"/>
    <property type="evidence" value="ECO:0007669"/>
    <property type="project" value="TreeGrafter"/>
</dbReference>
<dbReference type="STRING" id="463025.BAU08_20620"/>
<sequence>MHALCCGNASWSLRPPDHGDNAGHDAYRLVGLEWNGARLWLRLPAHACNDWLSLRMPDLQIDPLPAAFIDAAWDAMLQEAWNALGIGRLCPGLRAAPDGLPEPGTRYPYAWRLSLRSSDGAAGVDAELAADDQGLRELAAWLARMPAQAADDVPCMDALTIPVLARAGQTVLGAAELRGLAIGDVVMFDVGLADPDGNAWLATPDGQCVRVRATGPGASRYVVTQEWSRLPMNDYPTSDDPYAGMDHGYPPPDKRPDAREGSLSSGDDPYPDPAPYGLDADPAIAGQECALPPQGARLPRDPCDDAAAVGGAPSIESADGNGKADGLDVDRIPVRLDFDLGEHRMTLGELRRLRPGEFFDLQRRIDAGPVHIRANGTLIGTAELVDIDGRIGARVLTLVPAGRDSCG</sequence>
<dbReference type="EMBL" id="CP016171">
    <property type="protein sequence ID" value="ANN73430.1"/>
    <property type="molecule type" value="Genomic_DNA"/>
</dbReference>
<dbReference type="PANTHER" id="PTHR30034">
    <property type="entry name" value="FLAGELLAR MOTOR SWITCH PROTEIN FLIM"/>
    <property type="match status" value="1"/>
</dbReference>
<dbReference type="Gene3D" id="2.30.330.10">
    <property type="entry name" value="SpoA-like"/>
    <property type="match status" value="1"/>
</dbReference>
<evidence type="ECO:0000259" key="3">
    <source>
        <dbReference type="Pfam" id="PF01052"/>
    </source>
</evidence>
<evidence type="ECO:0000256" key="2">
    <source>
        <dbReference type="SAM" id="MobiDB-lite"/>
    </source>
</evidence>
<evidence type="ECO:0000256" key="1">
    <source>
        <dbReference type="ARBA" id="ARBA00009226"/>
    </source>
</evidence>
<name>A0A193G0N9_9BORD</name>
<dbReference type="InterPro" id="IPR001543">
    <property type="entry name" value="FliN-like_C"/>
</dbReference>
<organism evidence="4 5">
    <name type="scientific">Bordetella bronchialis</name>
    <dbReference type="NCBI Taxonomy" id="463025"/>
    <lineage>
        <taxon>Bacteria</taxon>
        <taxon>Pseudomonadati</taxon>
        <taxon>Pseudomonadota</taxon>
        <taxon>Betaproteobacteria</taxon>
        <taxon>Burkholderiales</taxon>
        <taxon>Alcaligenaceae</taxon>
        <taxon>Bordetella</taxon>
    </lineage>
</organism>
<reference evidence="4 5" key="1">
    <citation type="submission" date="2016-06" db="EMBL/GenBank/DDBJ databases">
        <title>Complete genome sequences of Bordetella bronchialis and Bordetella flabilis.</title>
        <authorList>
            <person name="LiPuma J.J."/>
            <person name="Spilker T."/>
        </authorList>
    </citation>
    <scope>NUCLEOTIDE SEQUENCE [LARGE SCALE GENOMIC DNA]</scope>
    <source>
        <strain evidence="4 5">AU17976</strain>
    </source>
</reference>
<dbReference type="PRINTS" id="PR00956">
    <property type="entry name" value="FLGMOTORFLIN"/>
</dbReference>
<proteinExistence type="inferred from homology"/>
<comment type="similarity">
    <text evidence="1">Belongs to the FliN/MopA/SpaO family.</text>
</comment>
<dbReference type="GO" id="GO:0003774">
    <property type="term" value="F:cytoskeletal motor activity"/>
    <property type="evidence" value="ECO:0007669"/>
    <property type="project" value="InterPro"/>
</dbReference>
<protein>
    <recommendedName>
        <fullName evidence="3">Flagellar motor switch protein FliN-like C-terminal domain-containing protein</fullName>
    </recommendedName>
</protein>
<dbReference type="SUPFAM" id="SSF101801">
    <property type="entry name" value="Surface presentation of antigens (SPOA)"/>
    <property type="match status" value="1"/>
</dbReference>
<dbReference type="InterPro" id="IPR013385">
    <property type="entry name" value="T3SS_SpaO/YscQ/SpaO"/>
</dbReference>
<accession>A0A193G0N9</accession>
<dbReference type="Proteomes" id="UP000092213">
    <property type="component" value="Chromosome"/>
</dbReference>
<dbReference type="GO" id="GO:0009425">
    <property type="term" value="C:bacterial-type flagellum basal body"/>
    <property type="evidence" value="ECO:0007669"/>
    <property type="project" value="InterPro"/>
</dbReference>
<dbReference type="InterPro" id="IPR001172">
    <property type="entry name" value="FliN_T3SS_HrcQb"/>
</dbReference>
<gene>
    <name evidence="4" type="ORF">BAU08_20620</name>
</gene>
<feature type="region of interest" description="Disordered" evidence="2">
    <location>
        <begin position="231"/>
        <end position="281"/>
    </location>
</feature>
<dbReference type="GO" id="GO:0030254">
    <property type="term" value="P:protein secretion by the type III secretion system"/>
    <property type="evidence" value="ECO:0007669"/>
    <property type="project" value="InterPro"/>
</dbReference>
<feature type="domain" description="Flagellar motor switch protein FliN-like C-terminal" evidence="3">
    <location>
        <begin position="329"/>
        <end position="397"/>
    </location>
</feature>
<dbReference type="NCBIfam" id="TIGR02551">
    <property type="entry name" value="SpaO_YscQ"/>
    <property type="match status" value="1"/>
</dbReference>
<dbReference type="GO" id="GO:0050918">
    <property type="term" value="P:positive chemotaxis"/>
    <property type="evidence" value="ECO:0007669"/>
    <property type="project" value="TreeGrafter"/>
</dbReference>
<evidence type="ECO:0000313" key="5">
    <source>
        <dbReference type="Proteomes" id="UP000092213"/>
    </source>
</evidence>
<dbReference type="Pfam" id="PF01052">
    <property type="entry name" value="FliMN_C"/>
    <property type="match status" value="1"/>
</dbReference>
<evidence type="ECO:0000313" key="4">
    <source>
        <dbReference type="EMBL" id="ANN73430.1"/>
    </source>
</evidence>